<evidence type="ECO:0000256" key="1">
    <source>
        <dbReference type="SAM" id="MobiDB-lite"/>
    </source>
</evidence>
<feature type="domain" description="DUF4333" evidence="3">
    <location>
        <begin position="16"/>
        <end position="90"/>
    </location>
</feature>
<proteinExistence type="predicted"/>
<evidence type="ECO:0000256" key="2">
    <source>
        <dbReference type="SAM" id="SignalP"/>
    </source>
</evidence>
<dbReference type="OrthoDB" id="5244388at2"/>
<name>A0A2T4UIR1_9ACTN</name>
<dbReference type="InterPro" id="IPR025637">
    <property type="entry name" value="DUF4333"/>
</dbReference>
<evidence type="ECO:0000313" key="5">
    <source>
        <dbReference type="Proteomes" id="UP000240739"/>
    </source>
</evidence>
<keyword evidence="5" id="KW-1185">Reference proteome</keyword>
<dbReference type="AlphaFoldDB" id="A0A2T4UIR1"/>
<dbReference type="PROSITE" id="PS51257">
    <property type="entry name" value="PROKAR_LIPOPROTEIN"/>
    <property type="match status" value="1"/>
</dbReference>
<dbReference type="RefSeq" id="WP_107567554.1">
    <property type="nucleotide sequence ID" value="NZ_PYYB01000001.1"/>
</dbReference>
<accession>A0A2T4UIR1</accession>
<feature type="chain" id="PRO_5015604779" evidence="2">
    <location>
        <begin position="23"/>
        <end position="97"/>
    </location>
</feature>
<reference evidence="4 5" key="1">
    <citation type="submission" date="2018-03" db="EMBL/GenBank/DDBJ databases">
        <title>Aquarubrobacter algicola gen. nov., sp. nov., a novel actinobacterium isolated from shallow eutrophic lake during the end of cyanobacterial harmful algal blooms.</title>
        <authorList>
            <person name="Chun S.J."/>
        </authorList>
    </citation>
    <scope>NUCLEOTIDE SEQUENCE [LARGE SCALE GENOMIC DNA]</scope>
    <source>
        <strain evidence="4 5">Seoho-28</strain>
    </source>
</reference>
<dbReference type="EMBL" id="PYYB01000001">
    <property type="protein sequence ID" value="PTL59118.1"/>
    <property type="molecule type" value="Genomic_DNA"/>
</dbReference>
<comment type="caution">
    <text evidence="4">The sequence shown here is derived from an EMBL/GenBank/DDBJ whole genome shotgun (WGS) entry which is preliminary data.</text>
</comment>
<organism evidence="4 5">
    <name type="scientific">Paraconexibacter algicola</name>
    <dbReference type="NCBI Taxonomy" id="2133960"/>
    <lineage>
        <taxon>Bacteria</taxon>
        <taxon>Bacillati</taxon>
        <taxon>Actinomycetota</taxon>
        <taxon>Thermoleophilia</taxon>
        <taxon>Solirubrobacterales</taxon>
        <taxon>Paraconexibacteraceae</taxon>
        <taxon>Paraconexibacter</taxon>
    </lineage>
</organism>
<sequence>MTTRFAVSLLAVAALGLGGCSAEVSTGKTVNTDKAEESIGASLSEQLGGTVTVTCPDDVEAKKGDTFTCDAKGSDGRTGTVNVTQKDDDGNISWKLG</sequence>
<dbReference type="Proteomes" id="UP000240739">
    <property type="component" value="Unassembled WGS sequence"/>
</dbReference>
<gene>
    <name evidence="4" type="ORF">C7Y72_05375</name>
</gene>
<evidence type="ECO:0000313" key="4">
    <source>
        <dbReference type="EMBL" id="PTL59118.1"/>
    </source>
</evidence>
<feature type="signal peptide" evidence="2">
    <location>
        <begin position="1"/>
        <end position="22"/>
    </location>
</feature>
<evidence type="ECO:0000259" key="3">
    <source>
        <dbReference type="Pfam" id="PF14230"/>
    </source>
</evidence>
<keyword evidence="2" id="KW-0732">Signal</keyword>
<feature type="region of interest" description="Disordered" evidence="1">
    <location>
        <begin position="75"/>
        <end position="97"/>
    </location>
</feature>
<protein>
    <submittedName>
        <fullName evidence="4">DUF4333 domain-containing protein</fullName>
    </submittedName>
</protein>
<dbReference type="Pfam" id="PF14230">
    <property type="entry name" value="DUF4333"/>
    <property type="match status" value="1"/>
</dbReference>